<proteinExistence type="predicted"/>
<dbReference type="EMBL" id="CP016268">
    <property type="protein sequence ID" value="ANO49833.1"/>
    <property type="molecule type" value="Genomic_DNA"/>
</dbReference>
<evidence type="ECO:0000256" key="1">
    <source>
        <dbReference type="ARBA" id="ARBA00004651"/>
    </source>
</evidence>
<evidence type="ECO:0000256" key="5">
    <source>
        <dbReference type="ARBA" id="ARBA00023136"/>
    </source>
</evidence>
<dbReference type="AlphaFoldDB" id="A0A193LBJ1"/>
<dbReference type="Pfam" id="PF03899">
    <property type="entry name" value="ATP-synt_I"/>
    <property type="match status" value="1"/>
</dbReference>
<feature type="transmembrane region" description="Helical" evidence="6">
    <location>
        <begin position="109"/>
        <end position="128"/>
    </location>
</feature>
<keyword evidence="8" id="KW-1185">Reference proteome</keyword>
<dbReference type="Proteomes" id="UP000092695">
    <property type="component" value="Chromosome"/>
</dbReference>
<evidence type="ECO:0008006" key="9">
    <source>
        <dbReference type="Google" id="ProtNLM"/>
    </source>
</evidence>
<feature type="transmembrane region" description="Helical" evidence="6">
    <location>
        <begin position="42"/>
        <end position="61"/>
    </location>
</feature>
<keyword evidence="3 6" id="KW-0812">Transmembrane</keyword>
<evidence type="ECO:0000313" key="7">
    <source>
        <dbReference type="EMBL" id="ANO49833.1"/>
    </source>
</evidence>
<keyword evidence="5 6" id="KW-0472">Membrane</keyword>
<evidence type="ECO:0000313" key="8">
    <source>
        <dbReference type="Proteomes" id="UP000092695"/>
    </source>
</evidence>
<sequence length="143" mass="15155">MTVKAGEQTKGSAAHPLIRLLLLQLGLCVALAVLFWGTKGRVAGYSALLGGLTCAIPNAWLAMRLVAPRRDPGARALLNAAYIGETGKLALTLTMFALIFALVRPIAALPLFTTFIVCQLATLAGLLMRGQEPHRDTDTTNGE</sequence>
<feature type="transmembrane region" description="Helical" evidence="6">
    <location>
        <begin position="82"/>
        <end position="103"/>
    </location>
</feature>
<dbReference type="KEGG" id="woc:BA177_00130"/>
<organism evidence="7 8">
    <name type="scientific">Woeseia oceani</name>
    <dbReference type="NCBI Taxonomy" id="1548547"/>
    <lineage>
        <taxon>Bacteria</taxon>
        <taxon>Pseudomonadati</taxon>
        <taxon>Pseudomonadota</taxon>
        <taxon>Gammaproteobacteria</taxon>
        <taxon>Woeseiales</taxon>
        <taxon>Woeseiaceae</taxon>
        <taxon>Woeseia</taxon>
    </lineage>
</organism>
<reference evidence="7 8" key="1">
    <citation type="submission" date="2016-06" db="EMBL/GenBank/DDBJ databases">
        <title>Complete genome sequence of a deep-branching marine Gamma Proteobacterium Woeseia oceani type strain XK5.</title>
        <authorList>
            <person name="Mu D."/>
            <person name="Du Z."/>
        </authorList>
    </citation>
    <scope>NUCLEOTIDE SEQUENCE [LARGE SCALE GENOMIC DNA]</scope>
    <source>
        <strain evidence="7 8">XK5</strain>
    </source>
</reference>
<comment type="subcellular location">
    <subcellularLocation>
        <location evidence="1">Cell membrane</location>
        <topology evidence="1">Multi-pass membrane protein</topology>
    </subcellularLocation>
</comment>
<keyword evidence="2" id="KW-1003">Cell membrane</keyword>
<dbReference type="GO" id="GO:0005886">
    <property type="term" value="C:plasma membrane"/>
    <property type="evidence" value="ECO:0007669"/>
    <property type="project" value="UniProtKB-SubCell"/>
</dbReference>
<evidence type="ECO:0000256" key="3">
    <source>
        <dbReference type="ARBA" id="ARBA00022692"/>
    </source>
</evidence>
<feature type="transmembrane region" description="Helical" evidence="6">
    <location>
        <begin position="17"/>
        <end position="36"/>
    </location>
</feature>
<dbReference type="InterPro" id="IPR005598">
    <property type="entry name" value="ATP_synth_I"/>
</dbReference>
<accession>A0A193LBJ1</accession>
<name>A0A193LBJ1_9GAMM</name>
<dbReference type="STRING" id="1548547.BA177_00130"/>
<evidence type="ECO:0000256" key="2">
    <source>
        <dbReference type="ARBA" id="ARBA00022475"/>
    </source>
</evidence>
<evidence type="ECO:0000256" key="6">
    <source>
        <dbReference type="SAM" id="Phobius"/>
    </source>
</evidence>
<evidence type="ECO:0000256" key="4">
    <source>
        <dbReference type="ARBA" id="ARBA00022989"/>
    </source>
</evidence>
<keyword evidence="4 6" id="KW-1133">Transmembrane helix</keyword>
<dbReference type="RefSeq" id="WP_068611638.1">
    <property type="nucleotide sequence ID" value="NZ_CP016268.1"/>
</dbReference>
<protein>
    <recommendedName>
        <fullName evidence="9">F0F1 ATP synthase subunit I</fullName>
    </recommendedName>
</protein>
<gene>
    <name evidence="7" type="ORF">BA177_00130</name>
</gene>
<dbReference type="OrthoDB" id="5702716at2"/>